<evidence type="ECO:0000256" key="2">
    <source>
        <dbReference type="ARBA" id="ARBA00022908"/>
    </source>
</evidence>
<dbReference type="InterPro" id="IPR044068">
    <property type="entry name" value="CB"/>
</dbReference>
<evidence type="ECO:0000313" key="8">
    <source>
        <dbReference type="EMBL" id="MDP9837560.1"/>
    </source>
</evidence>
<gene>
    <name evidence="8" type="ORF">J2T09_002312</name>
</gene>
<evidence type="ECO:0000313" key="9">
    <source>
        <dbReference type="Proteomes" id="UP001241472"/>
    </source>
</evidence>
<evidence type="ECO:0000256" key="5">
    <source>
        <dbReference type="PROSITE-ProRule" id="PRU01248"/>
    </source>
</evidence>
<proteinExistence type="inferred from homology"/>
<dbReference type="Gene3D" id="1.10.443.10">
    <property type="entry name" value="Intergrase catalytic core"/>
    <property type="match status" value="1"/>
</dbReference>
<accession>A0ABT9PTR6</accession>
<sequence>MPRKLPLNVIREKNRHGTIVFYYRVGKGPRTRLAGEPGTEEFKQSYRDAIAAEQPARPRQRGDSRTLKWLIGQYMESRQWADLATSTRKARGNLFIQMLKNAGDSFFADISKKDVEAALDARAGTPGQANALLKALRGVFEWAVKADLTGFDPTHGVDRLQYKTDGFEPWTSEDVHKFCLKWKIGTPQRLAMELLLCSGLRRSDIVRAGRQHMSGNTFTLRTHKTGAEITVEFPDRLMKVIEKTKTGDLAFIVGENGRPFTVESFGNWFRKHCTKADVDKSAHGLRKLSATLAANAGASSHELMAQYGWATSRQAEIYTKKADRKRLGIRASKLVAEQIEIELAPHLNPGAGNIQNTEAKTTVKK</sequence>
<dbReference type="InterPro" id="IPR050808">
    <property type="entry name" value="Phage_Integrase"/>
</dbReference>
<evidence type="ECO:0000256" key="3">
    <source>
        <dbReference type="ARBA" id="ARBA00023125"/>
    </source>
</evidence>
<dbReference type="PROSITE" id="PS51900">
    <property type="entry name" value="CB"/>
    <property type="match status" value="1"/>
</dbReference>
<keyword evidence="9" id="KW-1185">Reference proteome</keyword>
<dbReference type="Proteomes" id="UP001241472">
    <property type="component" value="Unassembled WGS sequence"/>
</dbReference>
<feature type="domain" description="Core-binding (CB)" evidence="7">
    <location>
        <begin position="65"/>
        <end position="144"/>
    </location>
</feature>
<comment type="caution">
    <text evidence="8">The sequence shown here is derived from an EMBL/GenBank/DDBJ whole genome shotgun (WGS) entry which is preliminary data.</text>
</comment>
<dbReference type="EMBL" id="JAUSRF010000006">
    <property type="protein sequence ID" value="MDP9837560.1"/>
    <property type="molecule type" value="Genomic_DNA"/>
</dbReference>
<evidence type="ECO:0000259" key="7">
    <source>
        <dbReference type="PROSITE" id="PS51900"/>
    </source>
</evidence>
<keyword evidence="3 5" id="KW-0238">DNA-binding</keyword>
<dbReference type="InterPro" id="IPR011010">
    <property type="entry name" value="DNA_brk_join_enz"/>
</dbReference>
<organism evidence="8 9">
    <name type="scientific">Neorhizobium huautlense</name>
    <dbReference type="NCBI Taxonomy" id="67774"/>
    <lineage>
        <taxon>Bacteria</taxon>
        <taxon>Pseudomonadati</taxon>
        <taxon>Pseudomonadota</taxon>
        <taxon>Alphaproteobacteria</taxon>
        <taxon>Hyphomicrobiales</taxon>
        <taxon>Rhizobiaceae</taxon>
        <taxon>Rhizobium/Agrobacterium group</taxon>
        <taxon>Neorhizobium</taxon>
    </lineage>
</organism>
<dbReference type="InterPro" id="IPR010998">
    <property type="entry name" value="Integrase_recombinase_N"/>
</dbReference>
<evidence type="ECO:0000256" key="1">
    <source>
        <dbReference type="ARBA" id="ARBA00008857"/>
    </source>
</evidence>
<keyword evidence="2" id="KW-0229">DNA integration</keyword>
<dbReference type="PANTHER" id="PTHR30629:SF2">
    <property type="entry name" value="PROPHAGE INTEGRASE INTS-RELATED"/>
    <property type="match status" value="1"/>
</dbReference>
<dbReference type="Pfam" id="PF00589">
    <property type="entry name" value="Phage_integrase"/>
    <property type="match status" value="1"/>
</dbReference>
<name>A0ABT9PTR6_9HYPH</name>
<dbReference type="SUPFAM" id="SSF56349">
    <property type="entry name" value="DNA breaking-rejoining enzymes"/>
    <property type="match status" value="1"/>
</dbReference>
<evidence type="ECO:0000259" key="6">
    <source>
        <dbReference type="PROSITE" id="PS51898"/>
    </source>
</evidence>
<comment type="similarity">
    <text evidence="1">Belongs to the 'phage' integrase family.</text>
</comment>
<dbReference type="PROSITE" id="PS51898">
    <property type="entry name" value="TYR_RECOMBINASE"/>
    <property type="match status" value="1"/>
</dbReference>
<feature type="domain" description="Tyr recombinase" evidence="6">
    <location>
        <begin position="165"/>
        <end position="332"/>
    </location>
</feature>
<keyword evidence="4" id="KW-0233">DNA recombination</keyword>
<dbReference type="InterPro" id="IPR013762">
    <property type="entry name" value="Integrase-like_cat_sf"/>
</dbReference>
<reference evidence="8 9" key="1">
    <citation type="submission" date="2023-07" db="EMBL/GenBank/DDBJ databases">
        <title>Sorghum-associated microbial communities from plants grown in Nebraska, USA.</title>
        <authorList>
            <person name="Schachtman D."/>
        </authorList>
    </citation>
    <scope>NUCLEOTIDE SEQUENCE [LARGE SCALE GENOMIC DNA]</scope>
    <source>
        <strain evidence="8 9">DS1307</strain>
    </source>
</reference>
<protein>
    <submittedName>
        <fullName evidence="8">Integrase</fullName>
    </submittedName>
</protein>
<dbReference type="Gene3D" id="1.10.150.130">
    <property type="match status" value="1"/>
</dbReference>
<dbReference type="PANTHER" id="PTHR30629">
    <property type="entry name" value="PROPHAGE INTEGRASE"/>
    <property type="match status" value="1"/>
</dbReference>
<evidence type="ECO:0000256" key="4">
    <source>
        <dbReference type="ARBA" id="ARBA00023172"/>
    </source>
</evidence>
<dbReference type="InterPro" id="IPR002104">
    <property type="entry name" value="Integrase_catalytic"/>
</dbReference>